<accession>A0AAX2TSV4</accession>
<evidence type="ECO:0000313" key="1">
    <source>
        <dbReference type="EMBL" id="TJX05889.1"/>
    </source>
</evidence>
<protein>
    <submittedName>
        <fullName evidence="1">Uncharacterized protein</fullName>
    </submittedName>
</protein>
<dbReference type="Proteomes" id="UP000307092">
    <property type="component" value="Unassembled WGS sequence"/>
</dbReference>
<proteinExistence type="predicted"/>
<evidence type="ECO:0000313" key="2">
    <source>
        <dbReference type="Proteomes" id="UP000307092"/>
    </source>
</evidence>
<dbReference type="EMBL" id="SUQX01000007">
    <property type="protein sequence ID" value="TJX05889.1"/>
    <property type="molecule type" value="Genomic_DNA"/>
</dbReference>
<gene>
    <name evidence="1" type="ORF">E8M63_05620</name>
</gene>
<name>A0AAX2TSV4_NEIGO</name>
<reference evidence="1 2" key="1">
    <citation type="submission" date="2019-04" db="EMBL/GenBank/DDBJ databases">
        <title>The CDC panel for molecular diagnostics of ciprofloxacin resistance and its use for research and clinical development.</title>
        <authorList>
            <person name="Liu H."/>
            <person name="Tang K."/>
            <person name="Pham C."/>
            <person name="Schmerer M."/>
        </authorList>
    </citation>
    <scope>NUCLEOTIDE SEQUENCE [LARGE SCALE GENOMIC DNA]</scope>
    <source>
        <strain evidence="1 2">LRRBGS_0742</strain>
    </source>
</reference>
<comment type="caution">
    <text evidence="1">The sequence shown here is derived from an EMBL/GenBank/DDBJ whole genome shotgun (WGS) entry which is preliminary data.</text>
</comment>
<sequence>MVCVHKKILIICNGLNGHSVGSECQKGAIVPKKLDIFCLQAEDLLKNSLRWAEQIVSPRYIEIPLIPYNVGRKSVQTASKHMAIRLKPYLKPTNKSI</sequence>
<dbReference type="AlphaFoldDB" id="A0AAX2TSV4"/>
<organism evidence="1 2">
    <name type="scientific">Neisseria gonorrhoeae</name>
    <dbReference type="NCBI Taxonomy" id="485"/>
    <lineage>
        <taxon>Bacteria</taxon>
        <taxon>Pseudomonadati</taxon>
        <taxon>Pseudomonadota</taxon>
        <taxon>Betaproteobacteria</taxon>
        <taxon>Neisseriales</taxon>
        <taxon>Neisseriaceae</taxon>
        <taxon>Neisseria</taxon>
    </lineage>
</organism>